<name>X1V0U7_9ZZZZ</name>
<dbReference type="EMBL" id="BARW01041240">
    <property type="protein sequence ID" value="GAJ23324.1"/>
    <property type="molecule type" value="Genomic_DNA"/>
</dbReference>
<sequence length="61" mass="7196">LILRWPLIIIPHCLMKVARIKELEIRLDAMCNAWDPDDFDDLEKLLALYEKLYDQAVALAR</sequence>
<evidence type="ECO:0000313" key="1">
    <source>
        <dbReference type="EMBL" id="GAJ23324.1"/>
    </source>
</evidence>
<proteinExistence type="predicted"/>
<reference evidence="1" key="1">
    <citation type="journal article" date="2014" name="Front. Microbiol.">
        <title>High frequency of phylogenetically diverse reductive dehalogenase-homologous genes in deep subseafloor sedimentary metagenomes.</title>
        <authorList>
            <person name="Kawai M."/>
            <person name="Futagami T."/>
            <person name="Toyoda A."/>
            <person name="Takaki Y."/>
            <person name="Nishi S."/>
            <person name="Hori S."/>
            <person name="Arai W."/>
            <person name="Tsubouchi T."/>
            <person name="Morono Y."/>
            <person name="Uchiyama I."/>
            <person name="Ito T."/>
            <person name="Fujiyama A."/>
            <person name="Inagaki F."/>
            <person name="Takami H."/>
        </authorList>
    </citation>
    <scope>NUCLEOTIDE SEQUENCE</scope>
    <source>
        <strain evidence="1">Expedition CK06-06</strain>
    </source>
</reference>
<feature type="non-terminal residue" evidence="1">
    <location>
        <position position="1"/>
    </location>
</feature>
<organism evidence="1">
    <name type="scientific">marine sediment metagenome</name>
    <dbReference type="NCBI Taxonomy" id="412755"/>
    <lineage>
        <taxon>unclassified sequences</taxon>
        <taxon>metagenomes</taxon>
        <taxon>ecological metagenomes</taxon>
    </lineage>
</organism>
<accession>X1V0U7</accession>
<gene>
    <name evidence="1" type="ORF">S12H4_61872</name>
</gene>
<protein>
    <submittedName>
        <fullName evidence="1">Uncharacterized protein</fullName>
    </submittedName>
</protein>
<comment type="caution">
    <text evidence="1">The sequence shown here is derived from an EMBL/GenBank/DDBJ whole genome shotgun (WGS) entry which is preliminary data.</text>
</comment>
<dbReference type="AlphaFoldDB" id="X1V0U7"/>